<name>A0A6J6M3P9_9ZZZZ</name>
<reference evidence="3" key="1">
    <citation type="submission" date="2020-05" db="EMBL/GenBank/DDBJ databases">
        <authorList>
            <person name="Chiriac C."/>
            <person name="Salcher M."/>
            <person name="Ghai R."/>
            <person name="Kavagutti S V."/>
        </authorList>
    </citation>
    <scope>NUCLEOTIDE SEQUENCE</scope>
</reference>
<dbReference type="EMBL" id="CAEZWU010000088">
    <property type="protein sequence ID" value="CAB4668780.1"/>
    <property type="molecule type" value="Genomic_DNA"/>
</dbReference>
<accession>A0A6J6M3P9</accession>
<dbReference type="SUPFAM" id="SSF52540">
    <property type="entry name" value="P-loop containing nucleoside triphosphate hydrolases"/>
    <property type="match status" value="1"/>
</dbReference>
<evidence type="ECO:0000313" key="3">
    <source>
        <dbReference type="EMBL" id="CAB4668780.1"/>
    </source>
</evidence>
<keyword evidence="2" id="KW-0067">ATP-binding</keyword>
<protein>
    <submittedName>
        <fullName evidence="3">Unannotated protein</fullName>
    </submittedName>
</protein>
<dbReference type="Pfam" id="PF01121">
    <property type="entry name" value="CoaE"/>
    <property type="match status" value="1"/>
</dbReference>
<dbReference type="GO" id="GO:0015937">
    <property type="term" value="P:coenzyme A biosynthetic process"/>
    <property type="evidence" value="ECO:0007669"/>
    <property type="project" value="InterPro"/>
</dbReference>
<dbReference type="PROSITE" id="PS51219">
    <property type="entry name" value="DPCK"/>
    <property type="match status" value="1"/>
</dbReference>
<keyword evidence="1" id="KW-0547">Nucleotide-binding</keyword>
<dbReference type="InterPro" id="IPR027417">
    <property type="entry name" value="P-loop_NTPase"/>
</dbReference>
<dbReference type="PANTHER" id="PTHR10695">
    <property type="entry name" value="DEPHOSPHO-COA KINASE-RELATED"/>
    <property type="match status" value="1"/>
</dbReference>
<evidence type="ECO:0000256" key="1">
    <source>
        <dbReference type="ARBA" id="ARBA00022741"/>
    </source>
</evidence>
<dbReference type="GO" id="GO:0004140">
    <property type="term" value="F:dephospho-CoA kinase activity"/>
    <property type="evidence" value="ECO:0007669"/>
    <property type="project" value="InterPro"/>
</dbReference>
<proteinExistence type="predicted"/>
<dbReference type="InterPro" id="IPR001977">
    <property type="entry name" value="Depp_CoAkinase"/>
</dbReference>
<dbReference type="GO" id="GO:0005524">
    <property type="term" value="F:ATP binding"/>
    <property type="evidence" value="ECO:0007669"/>
    <property type="project" value="UniProtKB-KW"/>
</dbReference>
<dbReference type="CDD" id="cd02022">
    <property type="entry name" value="DPCK"/>
    <property type="match status" value="1"/>
</dbReference>
<organism evidence="3">
    <name type="scientific">freshwater metagenome</name>
    <dbReference type="NCBI Taxonomy" id="449393"/>
    <lineage>
        <taxon>unclassified sequences</taxon>
        <taxon>metagenomes</taxon>
        <taxon>ecological metagenomes</taxon>
    </lineage>
</organism>
<dbReference type="PANTHER" id="PTHR10695:SF46">
    <property type="entry name" value="BIFUNCTIONAL COENZYME A SYNTHASE-RELATED"/>
    <property type="match status" value="1"/>
</dbReference>
<evidence type="ECO:0000256" key="2">
    <source>
        <dbReference type="ARBA" id="ARBA00022840"/>
    </source>
</evidence>
<dbReference type="Gene3D" id="3.40.50.300">
    <property type="entry name" value="P-loop containing nucleotide triphosphate hydrolases"/>
    <property type="match status" value="1"/>
</dbReference>
<dbReference type="AlphaFoldDB" id="A0A6J6M3P9"/>
<gene>
    <name evidence="3" type="ORF">UFOPK2292_00695</name>
</gene>
<dbReference type="NCBIfam" id="TIGR00152">
    <property type="entry name" value="dephospho-CoA kinase"/>
    <property type="match status" value="1"/>
</dbReference>
<sequence length="149" mass="16534">MVEMFGEKVVATDGSLNRAAVANEVFKDADLLKKLNSLIHPVVRRVMNERIESHRATDKIVILDIPLLVENPREGLDGVLVVDLDPQTAIERIVSQRNMSIDDAIARVSAQSTREQRLAIADHVVDNSGDRDALAIQVDVAWSWITSLK</sequence>